<dbReference type="InterPro" id="IPR027417">
    <property type="entry name" value="P-loop_NTPase"/>
</dbReference>
<keyword evidence="4" id="KW-1185">Reference proteome</keyword>
<keyword evidence="3" id="KW-0547">Nucleotide-binding</keyword>
<dbReference type="Gene3D" id="3.40.50.300">
    <property type="entry name" value="P-loop containing nucleotide triphosphate hydrolases"/>
    <property type="match status" value="1"/>
</dbReference>
<gene>
    <name evidence="3" type="ORF">JCM21714_1754</name>
</gene>
<name>W4VHP9_9BACI</name>
<evidence type="ECO:0000313" key="4">
    <source>
        <dbReference type="Proteomes" id="UP000019102"/>
    </source>
</evidence>
<evidence type="ECO:0000313" key="3">
    <source>
        <dbReference type="EMBL" id="GAE92737.1"/>
    </source>
</evidence>
<evidence type="ECO:0000256" key="1">
    <source>
        <dbReference type="ARBA" id="ARBA00022801"/>
    </source>
</evidence>
<dbReference type="PANTHER" id="PTHR10799">
    <property type="entry name" value="SNF2/RAD54 HELICASE FAMILY"/>
    <property type="match status" value="1"/>
</dbReference>
<dbReference type="GO" id="GO:0004386">
    <property type="term" value="F:helicase activity"/>
    <property type="evidence" value="ECO:0007669"/>
    <property type="project" value="UniProtKB-KW"/>
</dbReference>
<reference evidence="3 4" key="1">
    <citation type="journal article" date="2014" name="Genome Announc.">
        <title>Draft Genome Sequence of the Boron-Tolerant and Moderately Halotolerant Bacterium Gracilibacillus boraciitolerans JCM 21714T.</title>
        <authorList>
            <person name="Ahmed I."/>
            <person name="Oshima K."/>
            <person name="Suda W."/>
            <person name="Kitamura K."/>
            <person name="Iida T."/>
            <person name="Ohmori Y."/>
            <person name="Fujiwara T."/>
            <person name="Hattori M."/>
            <person name="Ohkuma M."/>
        </authorList>
    </citation>
    <scope>NUCLEOTIDE SEQUENCE [LARGE SCALE GENOMIC DNA]</scope>
    <source>
        <strain evidence="3 4">JCM 21714</strain>
    </source>
</reference>
<dbReference type="Pfam" id="PF00271">
    <property type="entry name" value="Helicase_C"/>
    <property type="match status" value="1"/>
</dbReference>
<dbReference type="AlphaFoldDB" id="W4VHP9"/>
<dbReference type="CDD" id="cd18793">
    <property type="entry name" value="SF2_C_SNF"/>
    <property type="match status" value="1"/>
</dbReference>
<dbReference type="Proteomes" id="UP000019102">
    <property type="component" value="Unassembled WGS sequence"/>
</dbReference>
<dbReference type="SMART" id="SM00490">
    <property type="entry name" value="HELICc"/>
    <property type="match status" value="1"/>
</dbReference>
<dbReference type="GO" id="GO:0016787">
    <property type="term" value="F:hydrolase activity"/>
    <property type="evidence" value="ECO:0007669"/>
    <property type="project" value="UniProtKB-KW"/>
</dbReference>
<sequence length="202" mass="22902">MAGLTRLRQICCHPSLFLENYTGASGKLDQLMELTGELEANGKRTLIFSQFSSMLQIIRKTLEETGHEVFYLDGSTPPSEQRIKMVDSFNEGGERSFFLISLKAGGTGLNLTGADTVILYDLWWNPAVEEQAAGRAHRIGQKKVVQVIRFITEGTIEEKIYQLQQKKRELVDQIIQPGETLLSKLSEHEIRELLQFNEKQES</sequence>
<dbReference type="InterPro" id="IPR049730">
    <property type="entry name" value="SNF2/RAD54-like_C"/>
</dbReference>
<dbReference type="PROSITE" id="PS51194">
    <property type="entry name" value="HELICASE_CTER"/>
    <property type="match status" value="1"/>
</dbReference>
<dbReference type="STRING" id="1298598.JCM21714_1754"/>
<accession>W4VHP9</accession>
<keyword evidence="1" id="KW-0378">Hydrolase</keyword>
<keyword evidence="3" id="KW-0347">Helicase</keyword>
<dbReference type="EMBL" id="BAVS01000007">
    <property type="protein sequence ID" value="GAE92737.1"/>
    <property type="molecule type" value="Genomic_DNA"/>
</dbReference>
<protein>
    <submittedName>
        <fullName evidence="3">DNA/RNA helicases</fullName>
    </submittedName>
</protein>
<proteinExistence type="predicted"/>
<comment type="caution">
    <text evidence="3">The sequence shown here is derived from an EMBL/GenBank/DDBJ whole genome shotgun (WGS) entry which is preliminary data.</text>
</comment>
<evidence type="ECO:0000259" key="2">
    <source>
        <dbReference type="PROSITE" id="PS51194"/>
    </source>
</evidence>
<dbReference type="InterPro" id="IPR001650">
    <property type="entry name" value="Helicase_C-like"/>
</dbReference>
<feature type="domain" description="Helicase C-terminal" evidence="2">
    <location>
        <begin position="27"/>
        <end position="186"/>
    </location>
</feature>
<organism evidence="3 4">
    <name type="scientific">Gracilibacillus boraciitolerans JCM 21714</name>
    <dbReference type="NCBI Taxonomy" id="1298598"/>
    <lineage>
        <taxon>Bacteria</taxon>
        <taxon>Bacillati</taxon>
        <taxon>Bacillota</taxon>
        <taxon>Bacilli</taxon>
        <taxon>Bacillales</taxon>
        <taxon>Bacillaceae</taxon>
        <taxon>Gracilibacillus</taxon>
    </lineage>
</organism>
<dbReference type="SUPFAM" id="SSF52540">
    <property type="entry name" value="P-loop containing nucleoside triphosphate hydrolases"/>
    <property type="match status" value="1"/>
</dbReference>
<keyword evidence="3" id="KW-0067">ATP-binding</keyword>
<dbReference type="eggNOG" id="COG0553">
    <property type="taxonomic scope" value="Bacteria"/>
</dbReference>